<dbReference type="eggNOG" id="COG0584">
    <property type="taxonomic scope" value="Bacteria"/>
</dbReference>
<dbReference type="Proteomes" id="UP000004080">
    <property type="component" value="Unassembled WGS sequence"/>
</dbReference>
<evidence type="ECO:0000313" key="2">
    <source>
        <dbReference type="EMBL" id="EIT87295.1"/>
    </source>
</evidence>
<dbReference type="SUPFAM" id="SSF51695">
    <property type="entry name" value="PLC-like phosphodiesterases"/>
    <property type="match status" value="1"/>
</dbReference>
<proteinExistence type="predicted"/>
<reference evidence="2 3" key="1">
    <citation type="journal article" date="2012" name="J. Bacteriol.">
        <title>Genome of Bacillus macauensis ZFHKF-1, a Long-Chain-Forming Bacterium.</title>
        <authorList>
            <person name="Cai L."/>
            <person name="Zhang T."/>
        </authorList>
    </citation>
    <scope>NUCLEOTIDE SEQUENCE [LARGE SCALE GENOMIC DNA]</scope>
    <source>
        <strain evidence="2 3">ZFHKF-1</strain>
    </source>
</reference>
<dbReference type="InterPro" id="IPR017946">
    <property type="entry name" value="PLC-like_Pdiesterase_TIM-brl"/>
</dbReference>
<dbReference type="GO" id="GO:0006629">
    <property type="term" value="P:lipid metabolic process"/>
    <property type="evidence" value="ECO:0007669"/>
    <property type="project" value="InterPro"/>
</dbReference>
<feature type="domain" description="GP-PDE" evidence="1">
    <location>
        <begin position="2"/>
        <end position="238"/>
    </location>
</feature>
<name>I8UK85_9BACL</name>
<dbReference type="PANTHER" id="PTHR46211">
    <property type="entry name" value="GLYCEROPHOSPHORYL DIESTER PHOSPHODIESTERASE"/>
    <property type="match status" value="1"/>
</dbReference>
<protein>
    <submittedName>
        <fullName evidence="2">Glycerophosphoryl diester phosphodiesterase family protein</fullName>
    </submittedName>
</protein>
<dbReference type="PROSITE" id="PS51704">
    <property type="entry name" value="GP_PDE"/>
    <property type="match status" value="1"/>
</dbReference>
<gene>
    <name evidence="2" type="ORF">A374_00904</name>
</gene>
<dbReference type="Gene3D" id="3.20.20.190">
    <property type="entry name" value="Phosphatidylinositol (PI) phosphodiesterase"/>
    <property type="match status" value="1"/>
</dbReference>
<sequence>MTYIYGHRGASAHCPENTMAAFVKALACGADGIELDVHLTKDRIPVIIHDDQVKRTTNGKGWVKHLSLDEIKRLDAGSWFSPAFKTEKILTLQEFLEWIAPTSLFLNIELKNNTVEYEGMEALVYNLVQTYEMKERTIYSSFNHYSLVQMKKIDESVETATLYSSALYKPWAYAKSLGASSVHPHYKTLKPAIIQQLKAHGIGIRPYTVNQEKWLTYFFQQNIDAIITDSPDVAHAIRHSC</sequence>
<dbReference type="PANTHER" id="PTHR46211:SF1">
    <property type="entry name" value="GLYCEROPHOSPHODIESTER PHOSPHODIESTERASE, CYTOPLASMIC"/>
    <property type="match status" value="1"/>
</dbReference>
<dbReference type="PATRIC" id="fig|1196324.3.peg.180"/>
<dbReference type="AlphaFoldDB" id="I8UK85"/>
<organism evidence="2 3">
    <name type="scientific">Fictibacillus macauensis ZFHKF-1</name>
    <dbReference type="NCBI Taxonomy" id="1196324"/>
    <lineage>
        <taxon>Bacteria</taxon>
        <taxon>Bacillati</taxon>
        <taxon>Bacillota</taxon>
        <taxon>Bacilli</taxon>
        <taxon>Bacillales</taxon>
        <taxon>Fictibacillaceae</taxon>
        <taxon>Fictibacillus</taxon>
    </lineage>
</organism>
<dbReference type="GO" id="GO:0008081">
    <property type="term" value="F:phosphoric diester hydrolase activity"/>
    <property type="evidence" value="ECO:0007669"/>
    <property type="project" value="InterPro"/>
</dbReference>
<dbReference type="CDD" id="cd08563">
    <property type="entry name" value="GDPD_TtGDE_like"/>
    <property type="match status" value="1"/>
</dbReference>
<dbReference type="RefSeq" id="WP_007200287.1">
    <property type="nucleotide sequence ID" value="NZ_AKKV01000007.1"/>
</dbReference>
<dbReference type="Pfam" id="PF03009">
    <property type="entry name" value="GDPD"/>
    <property type="match status" value="1"/>
</dbReference>
<dbReference type="InterPro" id="IPR030395">
    <property type="entry name" value="GP_PDE_dom"/>
</dbReference>
<evidence type="ECO:0000313" key="3">
    <source>
        <dbReference type="Proteomes" id="UP000004080"/>
    </source>
</evidence>
<dbReference type="STRING" id="1196324.A374_00904"/>
<accession>I8UK85</accession>
<keyword evidence="3" id="KW-1185">Reference proteome</keyword>
<dbReference type="EMBL" id="AKKV01000007">
    <property type="protein sequence ID" value="EIT87295.1"/>
    <property type="molecule type" value="Genomic_DNA"/>
</dbReference>
<comment type="caution">
    <text evidence="2">The sequence shown here is derived from an EMBL/GenBank/DDBJ whole genome shotgun (WGS) entry which is preliminary data.</text>
</comment>
<evidence type="ECO:0000259" key="1">
    <source>
        <dbReference type="PROSITE" id="PS51704"/>
    </source>
</evidence>
<dbReference type="OrthoDB" id="384721at2"/>